<organism evidence="2 3">
    <name type="scientific">Nonomuraea dietziae</name>
    <dbReference type="NCBI Taxonomy" id="65515"/>
    <lineage>
        <taxon>Bacteria</taxon>
        <taxon>Bacillati</taxon>
        <taxon>Actinomycetota</taxon>
        <taxon>Actinomycetes</taxon>
        <taxon>Streptosporangiales</taxon>
        <taxon>Streptosporangiaceae</taxon>
        <taxon>Nonomuraea</taxon>
    </lineage>
</organism>
<dbReference type="AlphaFoldDB" id="A0A7W5Y720"/>
<dbReference type="Proteomes" id="UP000579945">
    <property type="component" value="Unassembled WGS sequence"/>
</dbReference>
<proteinExistence type="predicted"/>
<comment type="caution">
    <text evidence="2">The sequence shown here is derived from an EMBL/GenBank/DDBJ whole genome shotgun (WGS) entry which is preliminary data.</text>
</comment>
<accession>A0A7W5Y720</accession>
<reference evidence="2 3" key="1">
    <citation type="submission" date="2020-08" db="EMBL/GenBank/DDBJ databases">
        <title>Sequencing the genomes of 1000 actinobacteria strains.</title>
        <authorList>
            <person name="Klenk H.-P."/>
        </authorList>
    </citation>
    <scope>NUCLEOTIDE SEQUENCE [LARGE SCALE GENOMIC DNA]</scope>
    <source>
        <strain evidence="2 3">DSM 44320</strain>
    </source>
</reference>
<feature type="region of interest" description="Disordered" evidence="1">
    <location>
        <begin position="1"/>
        <end position="26"/>
    </location>
</feature>
<keyword evidence="3" id="KW-1185">Reference proteome</keyword>
<protein>
    <submittedName>
        <fullName evidence="2">Uncharacterized protein</fullName>
    </submittedName>
</protein>
<sequence length="104" mass="11423">MREEFADPPSAVVAPRLKHDAQPGPPLLVAARGIRAEHLDASRRPRPEPFHDLERGGLARAVRAEQGQHLSLTRLEGHVVQDVGRAVTHAQAVHVEHDRAGGRY</sequence>
<name>A0A7W5Y720_9ACTN</name>
<evidence type="ECO:0000313" key="2">
    <source>
        <dbReference type="EMBL" id="MBB3727056.1"/>
    </source>
</evidence>
<dbReference type="EMBL" id="JACIBV010000001">
    <property type="protein sequence ID" value="MBB3727056.1"/>
    <property type="molecule type" value="Genomic_DNA"/>
</dbReference>
<evidence type="ECO:0000313" key="3">
    <source>
        <dbReference type="Proteomes" id="UP000579945"/>
    </source>
</evidence>
<gene>
    <name evidence="2" type="ORF">FHR33_002916</name>
</gene>
<evidence type="ECO:0000256" key="1">
    <source>
        <dbReference type="SAM" id="MobiDB-lite"/>
    </source>
</evidence>